<organism evidence="9 10">
    <name type="scientific">Cichlidogyrus casuarinus</name>
    <dbReference type="NCBI Taxonomy" id="1844966"/>
    <lineage>
        <taxon>Eukaryota</taxon>
        <taxon>Metazoa</taxon>
        <taxon>Spiralia</taxon>
        <taxon>Lophotrochozoa</taxon>
        <taxon>Platyhelminthes</taxon>
        <taxon>Monogenea</taxon>
        <taxon>Monopisthocotylea</taxon>
        <taxon>Dactylogyridea</taxon>
        <taxon>Ancyrocephalidae</taxon>
        <taxon>Cichlidogyrus</taxon>
    </lineage>
</organism>
<feature type="binding site" evidence="7">
    <location>
        <position position="30"/>
    </location>
    <ligand>
        <name>Zn(2+)</name>
        <dbReference type="ChEBI" id="CHEBI:29105"/>
        <label>2</label>
        <note>catalytic</note>
    </ligand>
</feature>
<comment type="caution">
    <text evidence="9">The sequence shown here is derived from an EMBL/GenBank/DDBJ whole genome shotgun (WGS) entry which is preliminary data.</text>
</comment>
<evidence type="ECO:0000256" key="6">
    <source>
        <dbReference type="PIRSR" id="PIRSR621190-1"/>
    </source>
</evidence>
<dbReference type="SUPFAM" id="SSF55486">
    <property type="entry name" value="Metalloproteases ('zincins'), catalytic domain"/>
    <property type="match status" value="1"/>
</dbReference>
<dbReference type="PANTHER" id="PTHR10201">
    <property type="entry name" value="MATRIX METALLOPROTEINASE"/>
    <property type="match status" value="1"/>
</dbReference>
<evidence type="ECO:0000256" key="4">
    <source>
        <dbReference type="ARBA" id="ARBA00022833"/>
    </source>
</evidence>
<keyword evidence="2 7" id="KW-0479">Metal-binding</keyword>
<evidence type="ECO:0000259" key="8">
    <source>
        <dbReference type="Pfam" id="PF00413"/>
    </source>
</evidence>
<dbReference type="InterPro" id="IPR021190">
    <property type="entry name" value="Pept_M10A"/>
</dbReference>
<proteinExistence type="predicted"/>
<gene>
    <name evidence="9" type="ORF">Ciccas_001874</name>
</gene>
<evidence type="ECO:0000256" key="1">
    <source>
        <dbReference type="ARBA" id="ARBA00022670"/>
    </source>
</evidence>
<protein>
    <recommendedName>
        <fullName evidence="8">Peptidase M10 metallopeptidase domain-containing protein</fullName>
    </recommendedName>
</protein>
<dbReference type="PANTHER" id="PTHR10201:SF323">
    <property type="entry name" value="MATRIX METALLOPROTEINASE-21"/>
    <property type="match status" value="1"/>
</dbReference>
<comment type="cofactor">
    <cofactor evidence="7">
        <name>Zn(2+)</name>
        <dbReference type="ChEBI" id="CHEBI:29105"/>
    </cofactor>
    <text evidence="7">Binds 2 Zn(2+) ions per subunit.</text>
</comment>
<dbReference type="EMBL" id="JBJKFK010000134">
    <property type="protein sequence ID" value="KAL3319464.1"/>
    <property type="molecule type" value="Genomic_DNA"/>
</dbReference>
<keyword evidence="5" id="KW-0482">Metalloprotease</keyword>
<dbReference type="GO" id="GO:0006508">
    <property type="term" value="P:proteolysis"/>
    <property type="evidence" value="ECO:0007669"/>
    <property type="project" value="UniProtKB-KW"/>
</dbReference>
<evidence type="ECO:0000256" key="5">
    <source>
        <dbReference type="ARBA" id="ARBA00023049"/>
    </source>
</evidence>
<evidence type="ECO:0000313" key="10">
    <source>
        <dbReference type="Proteomes" id="UP001626550"/>
    </source>
</evidence>
<dbReference type="Gene3D" id="3.40.390.10">
    <property type="entry name" value="Collagenase (Catalytic Domain)"/>
    <property type="match status" value="1"/>
</dbReference>
<evidence type="ECO:0000313" key="9">
    <source>
        <dbReference type="EMBL" id="KAL3319464.1"/>
    </source>
</evidence>
<evidence type="ECO:0000256" key="3">
    <source>
        <dbReference type="ARBA" id="ARBA00022801"/>
    </source>
</evidence>
<keyword evidence="3" id="KW-0378">Hydrolase</keyword>
<evidence type="ECO:0000256" key="7">
    <source>
        <dbReference type="PIRSR" id="PIRSR621190-2"/>
    </source>
</evidence>
<dbReference type="InterPro" id="IPR001818">
    <property type="entry name" value="Pept_M10_metallopeptidase"/>
</dbReference>
<feature type="binding site" evidence="7">
    <location>
        <position position="20"/>
    </location>
    <ligand>
        <name>Zn(2+)</name>
        <dbReference type="ChEBI" id="CHEBI:29105"/>
        <label>2</label>
        <note>catalytic</note>
    </ligand>
</feature>
<keyword evidence="4 7" id="KW-0862">Zinc</keyword>
<feature type="binding site" evidence="7">
    <location>
        <position position="24"/>
    </location>
    <ligand>
        <name>Zn(2+)</name>
        <dbReference type="ChEBI" id="CHEBI:29105"/>
        <label>2</label>
        <note>catalytic</note>
    </ligand>
</feature>
<dbReference type="GO" id="GO:0008237">
    <property type="term" value="F:metallopeptidase activity"/>
    <property type="evidence" value="ECO:0007669"/>
    <property type="project" value="UniProtKB-KW"/>
</dbReference>
<dbReference type="PRINTS" id="PR00138">
    <property type="entry name" value="MATRIXIN"/>
</dbReference>
<dbReference type="Pfam" id="PF00413">
    <property type="entry name" value="Peptidase_M10"/>
    <property type="match status" value="1"/>
</dbReference>
<keyword evidence="10" id="KW-1185">Reference proteome</keyword>
<evidence type="ECO:0000256" key="2">
    <source>
        <dbReference type="ARBA" id="ARBA00022723"/>
    </source>
</evidence>
<accession>A0ABD2QIY0</accession>
<feature type="binding site" evidence="7">
    <location>
        <position position="38"/>
    </location>
    <ligand>
        <name>Zn(2+)</name>
        <dbReference type="ChEBI" id="CHEBI:29105"/>
        <label>2</label>
        <note>catalytic</note>
    </ligand>
</feature>
<feature type="domain" description="Peptidase M10 metallopeptidase" evidence="8">
    <location>
        <begin position="10"/>
        <end position="64"/>
    </location>
</feature>
<name>A0ABD2QIY0_9PLAT</name>
<dbReference type="GO" id="GO:0046872">
    <property type="term" value="F:metal ion binding"/>
    <property type="evidence" value="ECO:0007669"/>
    <property type="project" value="UniProtKB-KW"/>
</dbReference>
<reference evidence="9 10" key="1">
    <citation type="submission" date="2024-11" db="EMBL/GenBank/DDBJ databases">
        <title>Adaptive evolution of stress response genes in parasites aligns with host niche diversity.</title>
        <authorList>
            <person name="Hahn C."/>
            <person name="Resl P."/>
        </authorList>
    </citation>
    <scope>NUCLEOTIDE SEQUENCE [LARGE SCALE GENOMIC DNA]</scope>
    <source>
        <strain evidence="9">EGGRZ-B1_66</strain>
        <tissue evidence="9">Body</tissue>
    </source>
</reference>
<feature type="active site" evidence="6">
    <location>
        <position position="21"/>
    </location>
</feature>
<dbReference type="Proteomes" id="UP001626550">
    <property type="component" value="Unassembled WGS sequence"/>
</dbReference>
<keyword evidence="1" id="KW-0645">Protease</keyword>
<dbReference type="AlphaFoldDB" id="A0ABD2QIY0"/>
<sequence length="104" mass="11668">MAASLVIKPEFRNLVSVATHELGHSMGLGHSEVSTAIMFPYYLSTWKRVQLDDDDIRGMQKLYGAAKPNKYLPPEPILPDIELPSQSFLYLVCSQFSLLTKITP</sequence>
<dbReference type="InterPro" id="IPR024079">
    <property type="entry name" value="MetalloPept_cat_dom_sf"/>
</dbReference>